<keyword evidence="2" id="KW-1185">Reference proteome</keyword>
<dbReference type="AlphaFoldDB" id="A0A2I0IB39"/>
<comment type="caution">
    <text evidence="1">The sequence shown here is derived from an EMBL/GenBank/DDBJ whole genome shotgun (WGS) entry which is preliminary data.</text>
</comment>
<evidence type="ECO:0000313" key="2">
    <source>
        <dbReference type="Proteomes" id="UP000233551"/>
    </source>
</evidence>
<proteinExistence type="predicted"/>
<protein>
    <submittedName>
        <fullName evidence="1">Uncharacterized protein</fullName>
    </submittedName>
</protein>
<evidence type="ECO:0000313" key="1">
    <source>
        <dbReference type="EMBL" id="PKI41211.1"/>
    </source>
</evidence>
<dbReference type="EMBL" id="PGOL01003444">
    <property type="protein sequence ID" value="PKI41211.1"/>
    <property type="molecule type" value="Genomic_DNA"/>
</dbReference>
<organism evidence="1 2">
    <name type="scientific">Punica granatum</name>
    <name type="common">Pomegranate</name>
    <dbReference type="NCBI Taxonomy" id="22663"/>
    <lineage>
        <taxon>Eukaryota</taxon>
        <taxon>Viridiplantae</taxon>
        <taxon>Streptophyta</taxon>
        <taxon>Embryophyta</taxon>
        <taxon>Tracheophyta</taxon>
        <taxon>Spermatophyta</taxon>
        <taxon>Magnoliopsida</taxon>
        <taxon>eudicotyledons</taxon>
        <taxon>Gunneridae</taxon>
        <taxon>Pentapetalae</taxon>
        <taxon>rosids</taxon>
        <taxon>malvids</taxon>
        <taxon>Myrtales</taxon>
        <taxon>Lythraceae</taxon>
        <taxon>Punica</taxon>
    </lineage>
</organism>
<name>A0A2I0IB39_PUNGR</name>
<accession>A0A2I0IB39</accession>
<reference evidence="1 2" key="1">
    <citation type="submission" date="2017-11" db="EMBL/GenBank/DDBJ databases">
        <title>De-novo sequencing of pomegranate (Punica granatum L.) genome.</title>
        <authorList>
            <person name="Akparov Z."/>
            <person name="Amiraslanov A."/>
            <person name="Hajiyeva S."/>
            <person name="Abbasov M."/>
            <person name="Kaur K."/>
            <person name="Hamwieh A."/>
            <person name="Solovyev V."/>
            <person name="Salamov A."/>
            <person name="Braich B."/>
            <person name="Kosarev P."/>
            <person name="Mahmoud A."/>
            <person name="Hajiyev E."/>
            <person name="Babayeva S."/>
            <person name="Izzatullayeva V."/>
            <person name="Mammadov A."/>
            <person name="Mammadov A."/>
            <person name="Sharifova S."/>
            <person name="Ojaghi J."/>
            <person name="Eynullazada K."/>
            <person name="Bayramov B."/>
            <person name="Abdulazimova A."/>
            <person name="Shahmuradov I."/>
        </authorList>
    </citation>
    <scope>NUCLEOTIDE SEQUENCE [LARGE SCALE GENOMIC DNA]</scope>
    <source>
        <strain evidence="2">cv. AG2017</strain>
        <tissue evidence="1">Leaf</tissue>
    </source>
</reference>
<sequence>MNIVIGVAIAVVVGSSKGRADRAGRAALVGCPRPACPEIPNVAISAILRQIGRNLNGKGMELQQKYDSRSYEENPARGNGGLALVSEDFEIRNSELSPENSKFSPRFRLIKRRSSPEVRPIRPNAPVRPSVSPGRFLLRAAQSDPIRSDPIVRRFF</sequence>
<gene>
    <name evidence="1" type="ORF">CRG98_038399</name>
</gene>
<dbReference type="Proteomes" id="UP000233551">
    <property type="component" value="Unassembled WGS sequence"/>
</dbReference>